<dbReference type="EMBL" id="JABWUV010000021">
    <property type="protein sequence ID" value="KAF6279875.1"/>
    <property type="molecule type" value="Genomic_DNA"/>
</dbReference>
<feature type="region of interest" description="Disordered" evidence="1">
    <location>
        <begin position="141"/>
        <end position="204"/>
    </location>
</feature>
<evidence type="ECO:0000313" key="2">
    <source>
        <dbReference type="EMBL" id="KAF6279875.1"/>
    </source>
</evidence>
<name>A0A7J7RV98_MYOMY</name>
<evidence type="ECO:0000256" key="1">
    <source>
        <dbReference type="SAM" id="MobiDB-lite"/>
    </source>
</evidence>
<protein>
    <submittedName>
        <fullName evidence="2">Uncharacterized protein</fullName>
    </submittedName>
</protein>
<gene>
    <name evidence="2" type="ORF">mMyoMyo1_010134</name>
</gene>
<proteinExistence type="predicted"/>
<reference evidence="2 3" key="1">
    <citation type="journal article" date="2020" name="Nature">
        <title>Six reference-quality genomes reveal evolution of bat adaptations.</title>
        <authorList>
            <person name="Jebb D."/>
            <person name="Huang Z."/>
            <person name="Pippel M."/>
            <person name="Hughes G.M."/>
            <person name="Lavrichenko K."/>
            <person name="Devanna P."/>
            <person name="Winkler S."/>
            <person name="Jermiin L.S."/>
            <person name="Skirmuntt E.C."/>
            <person name="Katzourakis A."/>
            <person name="Burkitt-Gray L."/>
            <person name="Ray D.A."/>
            <person name="Sullivan K.A.M."/>
            <person name="Roscito J.G."/>
            <person name="Kirilenko B.M."/>
            <person name="Davalos L.M."/>
            <person name="Corthals A.P."/>
            <person name="Power M.L."/>
            <person name="Jones G."/>
            <person name="Ransome R.D."/>
            <person name="Dechmann D.K.N."/>
            <person name="Locatelli A.G."/>
            <person name="Puechmaille S.J."/>
            <person name="Fedrigo O."/>
            <person name="Jarvis E.D."/>
            <person name="Hiller M."/>
            <person name="Vernes S.C."/>
            <person name="Myers E.W."/>
            <person name="Teeling E.C."/>
        </authorList>
    </citation>
    <scope>NUCLEOTIDE SEQUENCE [LARGE SCALE GENOMIC DNA]</scope>
    <source>
        <strain evidence="2">MMyoMyo1</strain>
        <tissue evidence="2">Flight muscle</tissue>
    </source>
</reference>
<evidence type="ECO:0000313" key="3">
    <source>
        <dbReference type="Proteomes" id="UP000527355"/>
    </source>
</evidence>
<keyword evidence="3" id="KW-1185">Reference proteome</keyword>
<sequence>MPTLRFWETKYILIENKIQNNSSQGKKTKKTRKIESFAHKSDLALSSGFSDACMVLTVCFTRRASSCRCDAGGGSGDLKEPKAGKATPLTLRWRGKPTLSHSASGLITSHYFHFFPTFRGPGGKGGGGLFTEVSHEVSHHHCLSPRLPPLDAPTSRNTSGERGKGVTHPSPRNPPFPTRHCAPGAPDSLNLKMPSIRASAGSRT</sequence>
<accession>A0A7J7RV98</accession>
<dbReference type="AlphaFoldDB" id="A0A7J7RV98"/>
<dbReference type="Proteomes" id="UP000527355">
    <property type="component" value="Unassembled WGS sequence"/>
</dbReference>
<organism evidence="2 3">
    <name type="scientific">Myotis myotis</name>
    <name type="common">Greater mouse-eared bat</name>
    <name type="synonym">Vespertilio myotis</name>
    <dbReference type="NCBI Taxonomy" id="51298"/>
    <lineage>
        <taxon>Eukaryota</taxon>
        <taxon>Metazoa</taxon>
        <taxon>Chordata</taxon>
        <taxon>Craniata</taxon>
        <taxon>Vertebrata</taxon>
        <taxon>Euteleostomi</taxon>
        <taxon>Mammalia</taxon>
        <taxon>Eutheria</taxon>
        <taxon>Laurasiatheria</taxon>
        <taxon>Chiroptera</taxon>
        <taxon>Yangochiroptera</taxon>
        <taxon>Vespertilionidae</taxon>
        <taxon>Myotis</taxon>
    </lineage>
</organism>
<comment type="caution">
    <text evidence="2">The sequence shown here is derived from an EMBL/GenBank/DDBJ whole genome shotgun (WGS) entry which is preliminary data.</text>
</comment>